<evidence type="ECO:0000256" key="6">
    <source>
        <dbReference type="ARBA" id="ARBA00023242"/>
    </source>
</evidence>
<dbReference type="AlphaFoldDB" id="A0A9P9WM07"/>
<dbReference type="EMBL" id="JAFIMR010000014">
    <property type="protein sequence ID" value="KAI1870238.1"/>
    <property type="molecule type" value="Genomic_DNA"/>
</dbReference>
<dbReference type="GO" id="GO:0019843">
    <property type="term" value="F:rRNA binding"/>
    <property type="evidence" value="ECO:0007669"/>
    <property type="project" value="TreeGrafter"/>
</dbReference>
<keyword evidence="5 7" id="KW-0694">RNA-binding</keyword>
<feature type="compositionally biased region" description="Acidic residues" evidence="8">
    <location>
        <begin position="58"/>
        <end position="106"/>
    </location>
</feature>
<feature type="region of interest" description="Disordered" evidence="8">
    <location>
        <begin position="453"/>
        <end position="588"/>
    </location>
</feature>
<name>A0A9P9WM07_9PEZI</name>
<gene>
    <name evidence="10" type="ORF">JX265_006408</name>
</gene>
<evidence type="ECO:0000256" key="2">
    <source>
        <dbReference type="ARBA" id="ARBA00004604"/>
    </source>
</evidence>
<sequence>MAKQKAGLAASKAVIDKTLGDLFASSSGPVKAPSASRYSELLPPKERKPVERGQAEPASEDEADEDDEELSELDEELDDEDDEDDEDEEDGASDDDVEASSDDAEPAEQVPEPKKKDRKRKRKDEFEDLESKYLSKLADDDEEEDDVPSEKRRKGEAGEAINGEPKAASGDDQDDDDAPIVHESLLKKSDEHPDVELEKANRTLFLGNVSVEAINNAKAKKELMAHLASPLAGLDAASGPHKVESLRFRSTPFAGGGMPKRAAYITKSLMTATAKSTNAYAVYSTPLAARAALKALNGTQILDRHLRADSVAHPTPTAHRRCVFVGNLGFVDDETVFDTNADGETTAKKRTKVPADLEEGLWRVFGREGRKVESVRVPRDPKTRVGKGFAYVQFADANDVESALLLDGKKFPPMLPRILRVSRAKDPRKTALAVERTTKAKLDAAAAAAPAIDGTAGKPKSTKYKHKATPEQQSLAGRAGRLLGRAGAARQARELRGGGKKPRHRESTRTGANTVEMGAAGSGAASTTIKTPEQIVFEGRRASAKDGKPKDLKFGKGKGAGGRKRPLPQAKGRGARRAAEWRKKGSAS</sequence>
<feature type="compositionally biased region" description="Basic and acidic residues" evidence="8">
    <location>
        <begin position="123"/>
        <end position="133"/>
    </location>
</feature>
<evidence type="ECO:0000256" key="7">
    <source>
        <dbReference type="PROSITE-ProRule" id="PRU00176"/>
    </source>
</evidence>
<evidence type="ECO:0000256" key="5">
    <source>
        <dbReference type="ARBA" id="ARBA00022884"/>
    </source>
</evidence>
<evidence type="ECO:0000256" key="4">
    <source>
        <dbReference type="ARBA" id="ARBA00015520"/>
    </source>
</evidence>
<keyword evidence="6" id="KW-0539">Nucleus</keyword>
<comment type="function">
    <text evidence="1">Involved in pre-25S rRNA processing.</text>
</comment>
<proteinExistence type="inferred from homology"/>
<dbReference type="PANTHER" id="PTHR23236">
    <property type="entry name" value="EUKARYOTIC TRANSLATION INITIATION FACTOR 4B/4H"/>
    <property type="match status" value="1"/>
</dbReference>
<dbReference type="PROSITE" id="PS50102">
    <property type="entry name" value="RRM"/>
    <property type="match status" value="1"/>
</dbReference>
<dbReference type="InterPro" id="IPR000504">
    <property type="entry name" value="RRM_dom"/>
</dbReference>
<dbReference type="Proteomes" id="UP000829685">
    <property type="component" value="Unassembled WGS sequence"/>
</dbReference>
<evidence type="ECO:0000259" key="9">
    <source>
        <dbReference type="PROSITE" id="PS50102"/>
    </source>
</evidence>
<feature type="compositionally biased region" description="Basic and acidic residues" evidence="8">
    <location>
        <begin position="148"/>
        <end position="157"/>
    </location>
</feature>
<dbReference type="SUPFAM" id="SSF54928">
    <property type="entry name" value="RNA-binding domain, RBD"/>
    <property type="match status" value="1"/>
</dbReference>
<evidence type="ECO:0000256" key="1">
    <source>
        <dbReference type="ARBA" id="ARBA00002475"/>
    </source>
</evidence>
<reference evidence="10" key="1">
    <citation type="submission" date="2021-03" db="EMBL/GenBank/DDBJ databases">
        <title>Revisited historic fungal species revealed as producer of novel bioactive compounds through whole genome sequencing and comparative genomics.</title>
        <authorList>
            <person name="Vignolle G.A."/>
            <person name="Hochenegger N."/>
            <person name="Mach R.L."/>
            <person name="Mach-Aigner A.R."/>
            <person name="Javad Rahimi M."/>
            <person name="Salim K.A."/>
            <person name="Chan C.M."/>
            <person name="Lim L.B.L."/>
            <person name="Cai F."/>
            <person name="Druzhinina I.S."/>
            <person name="U'Ren J.M."/>
            <person name="Derntl C."/>
        </authorList>
    </citation>
    <scope>NUCLEOTIDE SEQUENCE</scope>
    <source>
        <strain evidence="10">TUCIM 5799</strain>
    </source>
</reference>
<organism evidence="10 11">
    <name type="scientific">Neoarthrinium moseri</name>
    <dbReference type="NCBI Taxonomy" id="1658444"/>
    <lineage>
        <taxon>Eukaryota</taxon>
        <taxon>Fungi</taxon>
        <taxon>Dikarya</taxon>
        <taxon>Ascomycota</taxon>
        <taxon>Pezizomycotina</taxon>
        <taxon>Sordariomycetes</taxon>
        <taxon>Xylariomycetidae</taxon>
        <taxon>Amphisphaeriales</taxon>
        <taxon>Apiosporaceae</taxon>
        <taxon>Neoarthrinium</taxon>
    </lineage>
</organism>
<feature type="compositionally biased region" description="Low complexity" evidence="8">
    <location>
        <begin position="475"/>
        <end position="490"/>
    </location>
</feature>
<evidence type="ECO:0000256" key="8">
    <source>
        <dbReference type="SAM" id="MobiDB-lite"/>
    </source>
</evidence>
<dbReference type="InterPro" id="IPR035979">
    <property type="entry name" value="RBD_domain_sf"/>
</dbReference>
<evidence type="ECO:0000256" key="3">
    <source>
        <dbReference type="ARBA" id="ARBA00007077"/>
    </source>
</evidence>
<protein>
    <recommendedName>
        <fullName evidence="4">Nucleolar protein 12</fullName>
    </recommendedName>
</protein>
<keyword evidence="11" id="KW-1185">Reference proteome</keyword>
<feature type="compositionally biased region" description="Basic and acidic residues" evidence="8">
    <location>
        <begin position="577"/>
        <end position="588"/>
    </location>
</feature>
<dbReference type="SMART" id="SM00360">
    <property type="entry name" value="RRM"/>
    <property type="match status" value="2"/>
</dbReference>
<evidence type="ECO:0000313" key="11">
    <source>
        <dbReference type="Proteomes" id="UP000829685"/>
    </source>
</evidence>
<dbReference type="GO" id="GO:0005730">
    <property type="term" value="C:nucleolus"/>
    <property type="evidence" value="ECO:0007669"/>
    <property type="project" value="UniProtKB-SubCell"/>
</dbReference>
<feature type="domain" description="RRM" evidence="9">
    <location>
        <begin position="321"/>
        <end position="426"/>
    </location>
</feature>
<dbReference type="PANTHER" id="PTHR23236:SF25">
    <property type="entry name" value="RNA-BINDING PROTEIN 34"/>
    <property type="match status" value="1"/>
</dbReference>
<dbReference type="Gene3D" id="3.30.70.330">
    <property type="match status" value="2"/>
</dbReference>
<accession>A0A9P9WM07</accession>
<dbReference type="GO" id="GO:0000463">
    <property type="term" value="P:maturation of LSU-rRNA from tricistronic rRNA transcript (SSU-rRNA, 5.8S rRNA, LSU-rRNA)"/>
    <property type="evidence" value="ECO:0007669"/>
    <property type="project" value="TreeGrafter"/>
</dbReference>
<evidence type="ECO:0000313" key="10">
    <source>
        <dbReference type="EMBL" id="KAI1870238.1"/>
    </source>
</evidence>
<dbReference type="Pfam" id="PF00076">
    <property type="entry name" value="RRM_1"/>
    <property type="match status" value="1"/>
</dbReference>
<comment type="similarity">
    <text evidence="3">Belongs to the RRM RBM34 family.</text>
</comment>
<dbReference type="InterPro" id="IPR012677">
    <property type="entry name" value="Nucleotide-bd_a/b_plait_sf"/>
</dbReference>
<comment type="subcellular location">
    <subcellularLocation>
        <location evidence="2">Nucleus</location>
        <location evidence="2">Nucleolus</location>
    </subcellularLocation>
</comment>
<comment type="caution">
    <text evidence="10">The sequence shown here is derived from an EMBL/GenBank/DDBJ whole genome shotgun (WGS) entry which is preliminary data.</text>
</comment>
<feature type="compositionally biased region" description="Basic and acidic residues" evidence="8">
    <location>
        <begin position="538"/>
        <end position="554"/>
    </location>
</feature>
<feature type="compositionally biased region" description="Basic and acidic residues" evidence="8">
    <location>
        <begin position="43"/>
        <end position="54"/>
    </location>
</feature>
<feature type="region of interest" description="Disordered" evidence="8">
    <location>
        <begin position="21"/>
        <end position="178"/>
    </location>
</feature>